<evidence type="ECO:0000313" key="3">
    <source>
        <dbReference type="Proteomes" id="UP000215450"/>
    </source>
</evidence>
<reference evidence="1" key="1">
    <citation type="submission" date="2017-05" db="EMBL/GenBank/DDBJ databases">
        <authorList>
            <person name="Song R."/>
            <person name="Chenine A.L."/>
            <person name="Ruprecht R.M."/>
        </authorList>
    </citation>
    <scope>NUCLEOTIDE SEQUENCE</scope>
    <source>
        <strain evidence="1">Kingella_eburonensis</strain>
    </source>
</reference>
<reference evidence="2 3" key="2">
    <citation type="submission" date="2017-06" db="EMBL/GenBank/DDBJ databases">
        <authorList>
            <person name="Kim H.J."/>
            <person name="Triplett B.A."/>
        </authorList>
    </citation>
    <scope>NUCLEOTIDE SEQUENCE [LARGE SCALE GENOMIC DNA]</scope>
    <source>
        <strain evidence="2">Kingella_eburonensis</strain>
    </source>
</reference>
<dbReference type="InterPro" id="IPR046882">
    <property type="entry name" value="Sp-DndD"/>
</dbReference>
<organism evidence="1">
    <name type="scientific">Kingella negevensis</name>
    <dbReference type="NCBI Taxonomy" id="1522312"/>
    <lineage>
        <taxon>Bacteria</taxon>
        <taxon>Pseudomonadati</taxon>
        <taxon>Pseudomonadota</taxon>
        <taxon>Betaproteobacteria</taxon>
        <taxon>Neisseriales</taxon>
        <taxon>Neisseriaceae</taxon>
        <taxon>Kingella</taxon>
    </lineage>
</organism>
<gene>
    <name evidence="2" type="ORF">KEBURONENSIS_01232</name>
    <name evidence="1" type="ORF">KEBURONENSIS_01264</name>
</gene>
<evidence type="ECO:0000313" key="1">
    <source>
        <dbReference type="EMBL" id="SMQ12253.1"/>
    </source>
</evidence>
<accession>A0A238HEU9</accession>
<evidence type="ECO:0008006" key="4">
    <source>
        <dbReference type="Google" id="ProtNLM"/>
    </source>
</evidence>
<protein>
    <recommendedName>
        <fullName evidence="4">CopG family transcriptional regulator</fullName>
    </recommendedName>
</protein>
<dbReference type="RefSeq" id="WP_003785297.1">
    <property type="nucleotide sequence ID" value="NZ_CCNJ01000073.1"/>
</dbReference>
<dbReference type="OrthoDB" id="8606717at2"/>
<dbReference type="AlphaFoldDB" id="A0A238HEU9"/>
<name>A0A238HEU9_9NEIS</name>
<dbReference type="Pfam" id="PF20306">
    <property type="entry name" value="Sp-DndD"/>
    <property type="match status" value="1"/>
</dbReference>
<sequence length="73" mass="8623">MKAEVQEKLEHLMLWQDETARSLLRQTAVEFQVPEDALAELLAWEMAQQERGRADNRRATFDDVLGNTDYWKE</sequence>
<dbReference type="STRING" id="1522312.GCA_900177895_00515"/>
<dbReference type="EMBL" id="FXUV02000022">
    <property type="protein sequence ID" value="SNB68603.1"/>
    <property type="molecule type" value="Genomic_DNA"/>
</dbReference>
<dbReference type="GeneID" id="83626876"/>
<evidence type="ECO:0000313" key="2">
    <source>
        <dbReference type="EMBL" id="SNB68603.1"/>
    </source>
</evidence>
<keyword evidence="3" id="KW-1185">Reference proteome</keyword>
<dbReference type="Proteomes" id="UP000215450">
    <property type="component" value="Unassembled WGS sequence"/>
</dbReference>
<proteinExistence type="predicted"/>
<dbReference type="EMBL" id="FXUV01000018">
    <property type="protein sequence ID" value="SMQ12253.1"/>
    <property type="molecule type" value="Genomic_DNA"/>
</dbReference>